<comment type="caution">
    <text evidence="7">The sequence shown here is derived from an EMBL/GenBank/DDBJ whole genome shotgun (WGS) entry which is preliminary data.</text>
</comment>
<dbReference type="SUPFAM" id="SSF103088">
    <property type="entry name" value="OmpA-like"/>
    <property type="match status" value="1"/>
</dbReference>
<dbReference type="InterPro" id="IPR006664">
    <property type="entry name" value="OMP_bac"/>
</dbReference>
<dbReference type="PANTHER" id="PTHR30329">
    <property type="entry name" value="STATOR ELEMENT OF FLAGELLAR MOTOR COMPLEX"/>
    <property type="match status" value="1"/>
</dbReference>
<evidence type="ECO:0000256" key="2">
    <source>
        <dbReference type="ARBA" id="ARBA00023136"/>
    </source>
</evidence>
<evidence type="ECO:0000256" key="5">
    <source>
        <dbReference type="SAM" id="SignalP"/>
    </source>
</evidence>
<dbReference type="EMBL" id="WTYM01000044">
    <property type="protein sequence ID" value="MXO60044.1"/>
    <property type="molecule type" value="Genomic_DNA"/>
</dbReference>
<evidence type="ECO:0000256" key="1">
    <source>
        <dbReference type="ARBA" id="ARBA00004442"/>
    </source>
</evidence>
<dbReference type="Pfam" id="PF00691">
    <property type="entry name" value="OmpA"/>
    <property type="match status" value="1"/>
</dbReference>
<dbReference type="AlphaFoldDB" id="A0A6I4SV50"/>
<reference evidence="7 8" key="1">
    <citation type="submission" date="2019-12" db="EMBL/GenBank/DDBJ databases">
        <title>Genomic-based taxomic classification of the family Erythrobacteraceae.</title>
        <authorList>
            <person name="Xu L."/>
        </authorList>
    </citation>
    <scope>NUCLEOTIDE SEQUENCE [LARGE SCALE GENOMIC DNA]</scope>
    <source>
        <strain evidence="7 8">MCCC 1K01500</strain>
    </source>
</reference>
<feature type="domain" description="OmpA-like" evidence="6">
    <location>
        <begin position="181"/>
        <end position="300"/>
    </location>
</feature>
<protein>
    <submittedName>
        <fullName evidence="7">OmpA family protein</fullName>
    </submittedName>
</protein>
<proteinExistence type="predicted"/>
<accession>A0A6I4SV50</accession>
<dbReference type="RefSeq" id="WP_159795166.1">
    <property type="nucleotide sequence ID" value="NZ_WTYM01000044.1"/>
</dbReference>
<dbReference type="PRINTS" id="PR01021">
    <property type="entry name" value="OMPADOMAIN"/>
</dbReference>
<dbReference type="Gene3D" id="3.30.1330.60">
    <property type="entry name" value="OmpA-like domain"/>
    <property type="match status" value="1"/>
</dbReference>
<evidence type="ECO:0000256" key="3">
    <source>
        <dbReference type="ARBA" id="ARBA00023237"/>
    </source>
</evidence>
<evidence type="ECO:0000259" key="6">
    <source>
        <dbReference type="PROSITE" id="PS51123"/>
    </source>
</evidence>
<dbReference type="InterPro" id="IPR006665">
    <property type="entry name" value="OmpA-like"/>
</dbReference>
<dbReference type="InterPro" id="IPR050330">
    <property type="entry name" value="Bact_OuterMem_StrucFunc"/>
</dbReference>
<sequence length="307" mass="31984">MNINSKKPGVVSLIAMLAVAAPGSLYAQELEAVKGDTGQGEVLTTVVGSVPADIAGMPEGPEIEGIISARNGTALQVTSKDGTSTRINISASTEIRAKKGLFGLGSDKLAQDALLNGLPVNVKTVQWGNGLVASRIKFSGDDLETAAMIRNGTAQRFGEHDVAIQQNAAATEALRGRIGDIDQYNVKGVTNVYFDTGKAVLSPKAKADLCATAADADAMQNALMLVVGYTDSVGSQEYNQTLSEKRAGGVVNYLQQACGWKPYRMLTPTGMAEADPLADNSTPEGKAQNRRVSVNILVSKSVDGLGG</sequence>
<comment type="subcellular location">
    <subcellularLocation>
        <location evidence="1">Cell outer membrane</location>
    </subcellularLocation>
</comment>
<feature type="signal peptide" evidence="5">
    <location>
        <begin position="1"/>
        <end position="27"/>
    </location>
</feature>
<feature type="chain" id="PRO_5026306947" evidence="5">
    <location>
        <begin position="28"/>
        <end position="307"/>
    </location>
</feature>
<name>A0A6I4SV50_9SPHN</name>
<evidence type="ECO:0000313" key="8">
    <source>
        <dbReference type="Proteomes" id="UP000433652"/>
    </source>
</evidence>
<dbReference type="CDD" id="cd07185">
    <property type="entry name" value="OmpA_C-like"/>
    <property type="match status" value="1"/>
</dbReference>
<dbReference type="Proteomes" id="UP000433652">
    <property type="component" value="Unassembled WGS sequence"/>
</dbReference>
<gene>
    <name evidence="7" type="ORF">GRI89_10885</name>
</gene>
<dbReference type="PANTHER" id="PTHR30329:SF21">
    <property type="entry name" value="LIPOPROTEIN YIAD-RELATED"/>
    <property type="match status" value="1"/>
</dbReference>
<keyword evidence="3" id="KW-0998">Cell outer membrane</keyword>
<evidence type="ECO:0000313" key="7">
    <source>
        <dbReference type="EMBL" id="MXO60044.1"/>
    </source>
</evidence>
<dbReference type="GO" id="GO:0009279">
    <property type="term" value="C:cell outer membrane"/>
    <property type="evidence" value="ECO:0007669"/>
    <property type="project" value="UniProtKB-SubCell"/>
</dbReference>
<dbReference type="OrthoDB" id="113254at2"/>
<dbReference type="PROSITE" id="PS51123">
    <property type="entry name" value="OMPA_2"/>
    <property type="match status" value="1"/>
</dbReference>
<keyword evidence="2 4" id="KW-0472">Membrane</keyword>
<keyword evidence="8" id="KW-1185">Reference proteome</keyword>
<organism evidence="7 8">
    <name type="scientific">Croceibacterium salegens</name>
    <dbReference type="NCBI Taxonomy" id="1737568"/>
    <lineage>
        <taxon>Bacteria</taxon>
        <taxon>Pseudomonadati</taxon>
        <taxon>Pseudomonadota</taxon>
        <taxon>Alphaproteobacteria</taxon>
        <taxon>Sphingomonadales</taxon>
        <taxon>Erythrobacteraceae</taxon>
        <taxon>Croceibacterium</taxon>
    </lineage>
</organism>
<evidence type="ECO:0000256" key="4">
    <source>
        <dbReference type="PROSITE-ProRule" id="PRU00473"/>
    </source>
</evidence>
<keyword evidence="5" id="KW-0732">Signal</keyword>
<dbReference type="InterPro" id="IPR036737">
    <property type="entry name" value="OmpA-like_sf"/>
</dbReference>